<protein>
    <recommendedName>
        <fullName evidence="3">Phage tail protein</fullName>
    </recommendedName>
</protein>
<dbReference type="Pfam" id="PF06995">
    <property type="entry name" value="Phage_P2_GpU"/>
    <property type="match status" value="1"/>
</dbReference>
<dbReference type="RefSeq" id="WP_076112942.1">
    <property type="nucleotide sequence ID" value="NZ_MPTB01000033.1"/>
</dbReference>
<name>A0ABX3H293_PAEBO</name>
<organism evidence="1 2">
    <name type="scientific">Paenibacillus borealis</name>
    <dbReference type="NCBI Taxonomy" id="160799"/>
    <lineage>
        <taxon>Bacteria</taxon>
        <taxon>Bacillati</taxon>
        <taxon>Bacillota</taxon>
        <taxon>Bacilli</taxon>
        <taxon>Bacillales</taxon>
        <taxon>Paenibacillaceae</taxon>
        <taxon>Paenibacillus</taxon>
    </lineage>
</organism>
<accession>A0ABX3H293</accession>
<dbReference type="InterPro" id="IPR009734">
    <property type="entry name" value="Myoviridae_GpU"/>
</dbReference>
<evidence type="ECO:0000313" key="1">
    <source>
        <dbReference type="EMBL" id="OMD43886.1"/>
    </source>
</evidence>
<gene>
    <name evidence="1" type="ORF">BSK56_23025</name>
</gene>
<evidence type="ECO:0008006" key="3">
    <source>
        <dbReference type="Google" id="ProtNLM"/>
    </source>
</evidence>
<dbReference type="Proteomes" id="UP000187412">
    <property type="component" value="Unassembled WGS sequence"/>
</dbReference>
<dbReference type="EMBL" id="MPTB01000033">
    <property type="protein sequence ID" value="OMD43886.1"/>
    <property type="molecule type" value="Genomic_DNA"/>
</dbReference>
<proteinExistence type="predicted"/>
<comment type="caution">
    <text evidence="1">The sequence shown here is derived from an EMBL/GenBank/DDBJ whole genome shotgun (WGS) entry which is preliminary data.</text>
</comment>
<reference evidence="1 2" key="1">
    <citation type="submission" date="2016-10" db="EMBL/GenBank/DDBJ databases">
        <title>Paenibacillus species isolates.</title>
        <authorList>
            <person name="Beno S.M."/>
        </authorList>
    </citation>
    <scope>NUCLEOTIDE SEQUENCE [LARGE SCALE GENOMIC DNA]</scope>
    <source>
        <strain evidence="1 2">FSL H7-0744</strain>
    </source>
</reference>
<keyword evidence="2" id="KW-1185">Reference proteome</keyword>
<evidence type="ECO:0000313" key="2">
    <source>
        <dbReference type="Proteomes" id="UP000187412"/>
    </source>
</evidence>
<sequence length="140" mass="15519">MSGEAEADIYTVGALGPIVFSVSEAYILTLQDLVRSSTGRWAQHDIIGQKPKKEWLGPGVDTVTFSIRFSWEYGLNPRKAVDRLTELERAGKALPLVIGNKGVGTGLWVITNMTQAWEQLDNRGNVRVAKVDLTLEEYVK</sequence>